<dbReference type="AlphaFoldDB" id="A0A2S7K3Y0"/>
<organism evidence="1 2">
    <name type="scientific">Hyphococcus luteus</name>
    <dbReference type="NCBI Taxonomy" id="2058213"/>
    <lineage>
        <taxon>Bacteria</taxon>
        <taxon>Pseudomonadati</taxon>
        <taxon>Pseudomonadota</taxon>
        <taxon>Alphaproteobacteria</taxon>
        <taxon>Parvularculales</taxon>
        <taxon>Parvularculaceae</taxon>
        <taxon>Hyphococcus</taxon>
    </lineage>
</organism>
<dbReference type="EMBL" id="PJCH01000010">
    <property type="protein sequence ID" value="PQA87191.1"/>
    <property type="molecule type" value="Genomic_DNA"/>
</dbReference>
<keyword evidence="2" id="KW-1185">Reference proteome</keyword>
<dbReference type="RefSeq" id="WP_104830749.1">
    <property type="nucleotide sequence ID" value="NZ_PJCH01000010.1"/>
</dbReference>
<comment type="caution">
    <text evidence="1">The sequence shown here is derived from an EMBL/GenBank/DDBJ whole genome shotgun (WGS) entry which is preliminary data.</text>
</comment>
<sequence length="72" mass="8327">MVIDEAGKMPLEAEIERRRNELINKIVARSASKEEYAEYDELTRKISALMQSPLAKQYKTLKRRMSSLRLAG</sequence>
<proteinExistence type="predicted"/>
<accession>A0A2S7K3Y0</accession>
<reference evidence="1 2" key="1">
    <citation type="submission" date="2017-12" db="EMBL/GenBank/DDBJ databases">
        <authorList>
            <person name="Hurst M.R.H."/>
        </authorList>
    </citation>
    <scope>NUCLEOTIDE SEQUENCE [LARGE SCALE GENOMIC DNA]</scope>
    <source>
        <strain evidence="1 2">SY-3-19</strain>
    </source>
</reference>
<dbReference type="Proteomes" id="UP000239504">
    <property type="component" value="Unassembled WGS sequence"/>
</dbReference>
<evidence type="ECO:0000313" key="2">
    <source>
        <dbReference type="Proteomes" id="UP000239504"/>
    </source>
</evidence>
<evidence type="ECO:0000313" key="1">
    <source>
        <dbReference type="EMBL" id="PQA87191.1"/>
    </source>
</evidence>
<protein>
    <submittedName>
        <fullName evidence="1">Uncharacterized protein</fullName>
    </submittedName>
</protein>
<gene>
    <name evidence="1" type="ORF">CW354_14220</name>
</gene>
<name>A0A2S7K3Y0_9PROT</name>